<dbReference type="RefSeq" id="WP_179664654.1">
    <property type="nucleotide sequence ID" value="NZ_JACCBG010000001.1"/>
</dbReference>
<name>A0A7Y9E8K1_9ACTN</name>
<comment type="caution">
    <text evidence="1">The sequence shown here is derived from an EMBL/GenBank/DDBJ whole genome shotgun (WGS) entry which is preliminary data.</text>
</comment>
<accession>A0A7Y9E8K1</accession>
<dbReference type="EMBL" id="JACCBG010000001">
    <property type="protein sequence ID" value="NYD43098.1"/>
    <property type="molecule type" value="Genomic_DNA"/>
</dbReference>
<sequence>MPPERPTPATSRPVVRDVRRRLVVLGTRPERDHAEWEELRARLDAVDAADRGRAWREASVLVDLTFRQRPTRSYKQLRQIRERRVEHGAADAFDRFWQECRRALAPYTLTPHGYSLALDSRDPDALWRAVADLTAHFGELGHPVLVNSGTLLGLVRDGTVLGHDDDVDLMVVLGRDDSPDAAGAAREWRDLRAHAAEAGLLDREFERRRPGHCRVVTADGLKIDLFPAWQGGDRMFVWPHTYGEVAAADVLPPEQRRIGTQGPVVLLPRRPELLLEANYGPGWREPDPTYRFDWDRAHERFAGFLAHLGSRRGAGAGS</sequence>
<gene>
    <name evidence="1" type="ORF">BJZ21_003181</name>
</gene>
<dbReference type="Proteomes" id="UP000535511">
    <property type="component" value="Unassembled WGS sequence"/>
</dbReference>
<dbReference type="AlphaFoldDB" id="A0A7Y9E8K1"/>
<reference evidence="1 2" key="1">
    <citation type="submission" date="2020-07" db="EMBL/GenBank/DDBJ databases">
        <title>Sequencing the genomes of 1000 actinobacteria strains.</title>
        <authorList>
            <person name="Klenk H.-P."/>
        </authorList>
    </citation>
    <scope>NUCLEOTIDE SEQUENCE [LARGE SCALE GENOMIC DNA]</scope>
    <source>
        <strain evidence="1 2">DSM 21350</strain>
    </source>
</reference>
<protein>
    <recommendedName>
        <fullName evidence="3">LicD family protein</fullName>
    </recommendedName>
</protein>
<evidence type="ECO:0000313" key="2">
    <source>
        <dbReference type="Proteomes" id="UP000535511"/>
    </source>
</evidence>
<organism evidence="1 2">
    <name type="scientific">Nocardioides panaciterrulae</name>
    <dbReference type="NCBI Taxonomy" id="661492"/>
    <lineage>
        <taxon>Bacteria</taxon>
        <taxon>Bacillati</taxon>
        <taxon>Actinomycetota</taxon>
        <taxon>Actinomycetes</taxon>
        <taxon>Propionibacteriales</taxon>
        <taxon>Nocardioidaceae</taxon>
        <taxon>Nocardioides</taxon>
    </lineage>
</organism>
<proteinExistence type="predicted"/>
<evidence type="ECO:0000313" key="1">
    <source>
        <dbReference type="EMBL" id="NYD43098.1"/>
    </source>
</evidence>
<keyword evidence="2" id="KW-1185">Reference proteome</keyword>
<evidence type="ECO:0008006" key="3">
    <source>
        <dbReference type="Google" id="ProtNLM"/>
    </source>
</evidence>